<proteinExistence type="predicted"/>
<dbReference type="EMBL" id="CP043869">
    <property type="protein sequence ID" value="QEQ96899.1"/>
    <property type="molecule type" value="Genomic_DNA"/>
</dbReference>
<gene>
    <name evidence="1" type="ORF">F0U83_09295</name>
</gene>
<dbReference type="AlphaFoldDB" id="A0A5P1RB73"/>
<accession>A0A5P1RB73</accession>
<keyword evidence="2" id="KW-1185">Reference proteome</keyword>
<dbReference type="RefSeq" id="WP_138988274.1">
    <property type="nucleotide sequence ID" value="NZ_CP043869.1"/>
</dbReference>
<dbReference type="KEGG" id="ncu:F0U83_09295"/>
<evidence type="ECO:0000313" key="1">
    <source>
        <dbReference type="EMBL" id="QEQ96899.1"/>
    </source>
</evidence>
<dbReference type="OrthoDB" id="6125138at2"/>
<organism evidence="1 2">
    <name type="scientific">Neptunomonas concharum</name>
    <dbReference type="NCBI Taxonomy" id="1031538"/>
    <lineage>
        <taxon>Bacteria</taxon>
        <taxon>Pseudomonadati</taxon>
        <taxon>Pseudomonadota</taxon>
        <taxon>Gammaproteobacteria</taxon>
        <taxon>Oceanospirillales</taxon>
        <taxon>Oceanospirillaceae</taxon>
        <taxon>Neptunomonas</taxon>
    </lineage>
</organism>
<protein>
    <submittedName>
        <fullName evidence="1">Uncharacterized protein</fullName>
    </submittedName>
</protein>
<evidence type="ECO:0000313" key="2">
    <source>
        <dbReference type="Proteomes" id="UP000324760"/>
    </source>
</evidence>
<sequence>MSNFQKWIVKNIIGTLLFLTFPAWGAYDPTPVKLSENGKGSVLIFPFYTTENGWDTYINVLGDTDRHSRGLSPILHMKVRSPETGEVTEAFNIYLKSYENFRASISANAEGKSILRVAEGTCLIDGNKNIALAHYGGVGTEFVLENSLGSIELYVTNNYLDLYGESGWEKDSDCDDFMNSWRSGLWASDSSSGVLLSRGRPEMQGKANLVNVGKGLASEYLPTAFIDTEIDLPHLKASNTILDLSQVKGGEGTYGGGIRAVIGALEEGDISNEVVVLDEINAKTDWVITYPLAGYANYKPFELASNGKTKYCDSFYATPKEDDPSVISGRLASPHTFFSTGNGVQSENIFFEDLEYTPRPPAPEESISLNLCNAVNVLSFDSSRPIVTNSASEYVEHLNGVIVNPVSNVTWFHASPYILGFRLTTFENGTLNGGNTLANYSLLSKHNYE</sequence>
<reference evidence="1 2" key="1">
    <citation type="journal article" date="2019" name="Biochem. Eng. J.">
        <title>Metabolic engineering of the marine bacteria Neptunomonas concharum for the production of acetoin and meso-2,3-butanediol from acetate.</title>
        <authorList>
            <person name="Li W."/>
            <person name="Pu N."/>
            <person name="Liu C.-X."/>
            <person name="Yuan Q.-P."/>
            <person name="Li Z.-J."/>
        </authorList>
    </citation>
    <scope>NUCLEOTIDE SEQUENCE [LARGE SCALE GENOMIC DNA]</scope>
    <source>
        <strain evidence="1 2">JCM17730</strain>
    </source>
</reference>
<name>A0A5P1RB73_9GAMM</name>
<dbReference type="Proteomes" id="UP000324760">
    <property type="component" value="Chromosome"/>
</dbReference>